<dbReference type="EMBL" id="JAADJZ010000006">
    <property type="protein sequence ID" value="KAF2874083.1"/>
    <property type="molecule type" value="Genomic_DNA"/>
</dbReference>
<keyword evidence="1" id="KW-1133">Transmembrane helix</keyword>
<protein>
    <submittedName>
        <fullName evidence="2">Uncharacterized protein</fullName>
    </submittedName>
</protein>
<accession>A0A7C8MFH3</accession>
<keyword evidence="1" id="KW-0812">Transmembrane</keyword>
<gene>
    <name evidence="2" type="ORF">BDV95DRAFT_320800</name>
</gene>
<dbReference type="Proteomes" id="UP000481861">
    <property type="component" value="Unassembled WGS sequence"/>
</dbReference>
<evidence type="ECO:0000256" key="1">
    <source>
        <dbReference type="SAM" id="Phobius"/>
    </source>
</evidence>
<keyword evidence="3" id="KW-1185">Reference proteome</keyword>
<feature type="transmembrane region" description="Helical" evidence="1">
    <location>
        <begin position="71"/>
        <end position="95"/>
    </location>
</feature>
<dbReference type="AlphaFoldDB" id="A0A7C8MFH3"/>
<sequence length="118" mass="13517">MIGLWCGFDVRLSTSWWLPAMTSRLIVFYSFSGMVKREFVLPSIKVFGGPFSYVGLFASSSLRAHVYPRSFFSHANFVETFFGLCLSAMSSWFLFEIEYAFPSCRSPSMDLRQVGLLY</sequence>
<feature type="transmembrane region" description="Helical" evidence="1">
    <location>
        <begin position="39"/>
        <end position="59"/>
    </location>
</feature>
<comment type="caution">
    <text evidence="2">The sequence shown here is derived from an EMBL/GenBank/DDBJ whole genome shotgun (WGS) entry which is preliminary data.</text>
</comment>
<evidence type="ECO:0000313" key="3">
    <source>
        <dbReference type="Proteomes" id="UP000481861"/>
    </source>
</evidence>
<keyword evidence="1" id="KW-0472">Membrane</keyword>
<reference evidence="2 3" key="1">
    <citation type="submission" date="2020-01" db="EMBL/GenBank/DDBJ databases">
        <authorList>
            <consortium name="DOE Joint Genome Institute"/>
            <person name="Haridas S."/>
            <person name="Albert R."/>
            <person name="Binder M."/>
            <person name="Bloem J."/>
            <person name="Labutti K."/>
            <person name="Salamov A."/>
            <person name="Andreopoulos B."/>
            <person name="Baker S.E."/>
            <person name="Barry K."/>
            <person name="Bills G."/>
            <person name="Bluhm B.H."/>
            <person name="Cannon C."/>
            <person name="Castanera R."/>
            <person name="Culley D.E."/>
            <person name="Daum C."/>
            <person name="Ezra D."/>
            <person name="Gonzalez J.B."/>
            <person name="Henrissat B."/>
            <person name="Kuo A."/>
            <person name="Liang C."/>
            <person name="Lipzen A."/>
            <person name="Lutzoni F."/>
            <person name="Magnuson J."/>
            <person name="Mondo S."/>
            <person name="Nolan M."/>
            <person name="Ohm R."/>
            <person name="Pangilinan J."/>
            <person name="Park H.-J.H."/>
            <person name="Ramirez L."/>
            <person name="Alfaro M."/>
            <person name="Sun H."/>
            <person name="Tritt A."/>
            <person name="Yoshinaga Y."/>
            <person name="Zwiers L.-H.L."/>
            <person name="Turgeon B.G."/>
            <person name="Goodwin S.B."/>
            <person name="Spatafora J.W."/>
            <person name="Crous P.W."/>
            <person name="Grigoriev I.V."/>
        </authorList>
    </citation>
    <scope>NUCLEOTIDE SEQUENCE [LARGE SCALE GENOMIC DNA]</scope>
    <source>
        <strain evidence="2 3">CBS 611.86</strain>
    </source>
</reference>
<name>A0A7C8MFH3_9PLEO</name>
<proteinExistence type="predicted"/>
<evidence type="ECO:0000313" key="2">
    <source>
        <dbReference type="EMBL" id="KAF2874083.1"/>
    </source>
</evidence>
<organism evidence="2 3">
    <name type="scientific">Massariosphaeria phaeospora</name>
    <dbReference type="NCBI Taxonomy" id="100035"/>
    <lineage>
        <taxon>Eukaryota</taxon>
        <taxon>Fungi</taxon>
        <taxon>Dikarya</taxon>
        <taxon>Ascomycota</taxon>
        <taxon>Pezizomycotina</taxon>
        <taxon>Dothideomycetes</taxon>
        <taxon>Pleosporomycetidae</taxon>
        <taxon>Pleosporales</taxon>
        <taxon>Pleosporales incertae sedis</taxon>
        <taxon>Massariosphaeria</taxon>
    </lineage>
</organism>
<feature type="transmembrane region" description="Helical" evidence="1">
    <location>
        <begin position="14"/>
        <end position="32"/>
    </location>
</feature>